<dbReference type="Proteomes" id="UP001152607">
    <property type="component" value="Unassembled WGS sequence"/>
</dbReference>
<sequence>MKQFAGEQISFFSRRLIKEKPMIALFPKMFQNGALVLALGWMNQSIKYFMMCIITRLTGEDSDNREWIGDGIRDLRSSLPFRIELLELLTDIGSSLPIKHSGFHLQPGTTAKSNSLNPIKYNTQKPAWLLQPHSYPSNKSTYSPIFPPIENARQGYSPHITKPATY</sequence>
<organism evidence="1 2">
    <name type="scientific">Periconia digitata</name>
    <dbReference type="NCBI Taxonomy" id="1303443"/>
    <lineage>
        <taxon>Eukaryota</taxon>
        <taxon>Fungi</taxon>
        <taxon>Dikarya</taxon>
        <taxon>Ascomycota</taxon>
        <taxon>Pezizomycotina</taxon>
        <taxon>Dothideomycetes</taxon>
        <taxon>Pleosporomycetidae</taxon>
        <taxon>Pleosporales</taxon>
        <taxon>Massarineae</taxon>
        <taxon>Periconiaceae</taxon>
        <taxon>Periconia</taxon>
    </lineage>
</organism>
<dbReference type="EMBL" id="CAOQHR010000002">
    <property type="protein sequence ID" value="CAI6290037.1"/>
    <property type="molecule type" value="Genomic_DNA"/>
</dbReference>
<dbReference type="AlphaFoldDB" id="A0A9W4U5W5"/>
<gene>
    <name evidence="1" type="ORF">PDIGIT_LOCUS2420</name>
</gene>
<comment type="caution">
    <text evidence="1">The sequence shown here is derived from an EMBL/GenBank/DDBJ whole genome shotgun (WGS) entry which is preliminary data.</text>
</comment>
<name>A0A9W4U5W5_9PLEO</name>
<evidence type="ECO:0000313" key="1">
    <source>
        <dbReference type="EMBL" id="CAI6290037.1"/>
    </source>
</evidence>
<evidence type="ECO:0000313" key="2">
    <source>
        <dbReference type="Proteomes" id="UP001152607"/>
    </source>
</evidence>
<accession>A0A9W4U5W5</accession>
<protein>
    <submittedName>
        <fullName evidence="1">Uncharacterized protein</fullName>
    </submittedName>
</protein>
<proteinExistence type="predicted"/>
<reference evidence="1" key="1">
    <citation type="submission" date="2023-01" db="EMBL/GenBank/DDBJ databases">
        <authorList>
            <person name="Van Ghelder C."/>
            <person name="Rancurel C."/>
        </authorList>
    </citation>
    <scope>NUCLEOTIDE SEQUENCE</scope>
    <source>
        <strain evidence="1">CNCM I-4278</strain>
    </source>
</reference>
<keyword evidence="2" id="KW-1185">Reference proteome</keyword>